<keyword evidence="6 8" id="KW-0472">Membrane</keyword>
<dbReference type="EMBL" id="CP031036">
    <property type="protein sequence ID" value="QDZ19476.1"/>
    <property type="molecule type" value="Genomic_DNA"/>
</dbReference>
<keyword evidence="7 8" id="KW-0924">Ammonia transport</keyword>
<dbReference type="Proteomes" id="UP000316726">
    <property type="component" value="Chromosome 3"/>
</dbReference>
<feature type="transmembrane region" description="Helical" evidence="8">
    <location>
        <begin position="162"/>
        <end position="184"/>
    </location>
</feature>
<feature type="transmembrane region" description="Helical" evidence="8">
    <location>
        <begin position="71"/>
        <end position="90"/>
    </location>
</feature>
<feature type="transmembrane region" description="Helical" evidence="8">
    <location>
        <begin position="253"/>
        <end position="270"/>
    </location>
</feature>
<accession>A0A5B8MG94</accession>
<evidence type="ECO:0000256" key="3">
    <source>
        <dbReference type="ARBA" id="ARBA00022448"/>
    </source>
</evidence>
<keyword evidence="3 8" id="KW-0813">Transport</keyword>
<evidence type="ECO:0000313" key="10">
    <source>
        <dbReference type="EMBL" id="QDZ19476.1"/>
    </source>
</evidence>
<feature type="transmembrane region" description="Helical" evidence="8">
    <location>
        <begin position="31"/>
        <end position="50"/>
    </location>
</feature>
<protein>
    <recommendedName>
        <fullName evidence="8">Ammonium transporter</fullName>
    </recommendedName>
</protein>
<evidence type="ECO:0000256" key="4">
    <source>
        <dbReference type="ARBA" id="ARBA00022692"/>
    </source>
</evidence>
<evidence type="ECO:0000256" key="1">
    <source>
        <dbReference type="ARBA" id="ARBA00004141"/>
    </source>
</evidence>
<reference evidence="10 11" key="1">
    <citation type="submission" date="2018-07" db="EMBL/GenBank/DDBJ databases">
        <title>The complete nuclear genome of the prasinophyte Chloropicon primus (CCMP1205).</title>
        <authorList>
            <person name="Pombert J.-F."/>
            <person name="Otis C."/>
            <person name="Turmel M."/>
            <person name="Lemieux C."/>
        </authorList>
    </citation>
    <scope>NUCLEOTIDE SEQUENCE [LARGE SCALE GENOMIC DNA]</scope>
    <source>
        <strain evidence="10 11">CCMP1205</strain>
    </source>
</reference>
<dbReference type="STRING" id="1764295.A0A5B8MG94"/>
<dbReference type="InterPro" id="IPR029020">
    <property type="entry name" value="Ammonium/urea_transptr"/>
</dbReference>
<keyword evidence="5 8" id="KW-1133">Transmembrane helix</keyword>
<dbReference type="OrthoDB" id="534912at2759"/>
<feature type="transmembrane region" description="Helical" evidence="8">
    <location>
        <begin position="211"/>
        <end position="232"/>
    </location>
</feature>
<dbReference type="GO" id="GO:0005886">
    <property type="term" value="C:plasma membrane"/>
    <property type="evidence" value="ECO:0007669"/>
    <property type="project" value="UniProtKB-SubCell"/>
</dbReference>
<evidence type="ECO:0000256" key="6">
    <source>
        <dbReference type="ARBA" id="ARBA00023136"/>
    </source>
</evidence>
<feature type="transmembrane region" description="Helical" evidence="8">
    <location>
        <begin position="344"/>
        <end position="361"/>
    </location>
</feature>
<dbReference type="InterPro" id="IPR024041">
    <property type="entry name" value="NH4_transpt_AmtB-like_dom"/>
</dbReference>
<evidence type="ECO:0000256" key="5">
    <source>
        <dbReference type="ARBA" id="ARBA00022989"/>
    </source>
</evidence>
<dbReference type="Gene3D" id="1.10.3430.10">
    <property type="entry name" value="Ammonium transporter AmtB like domains"/>
    <property type="match status" value="1"/>
</dbReference>
<dbReference type="InterPro" id="IPR018047">
    <property type="entry name" value="Ammonium_transpt_CS"/>
</dbReference>
<gene>
    <name evidence="10" type="ORF">A3770_03p19940</name>
</gene>
<proteinExistence type="inferred from homology"/>
<feature type="transmembrane region" description="Helical" evidence="8">
    <location>
        <begin position="134"/>
        <end position="155"/>
    </location>
</feature>
<sequence>MENATDAIAAAPVPEFEATAYAEFSGIIDHLWLMIAAFLVFLMQAGFAMLETGTVRQKNAKNIMIKNVMDLVVGAFVWWGFGFPFAYGGGDYSGGPANGFIGAQGFFFINGYDSCEGGHPSECLYPIAPSIDSFAGWLFQWAFAATATTIVSGAVAERCSFIGYLVYATFITGFIYPVVVHWIWSPYGWLTAFRDPSIASGAWVSPGVVDFAGSSVVHMVGGCTALVAAAILGPRIGRFDANGNMKAFAPHNAAFVGLGTLILWFGWYGFNPGSTLALSGGFVLLAEKVAVGTTLAASGGGFAAILMCFIKYRHLDLPPLCNGILAGLVAVCSGVAVSEPWACFVIGLIGGLFEFWFAIAIQKMKIDDPLDAAAVHFGGGFIGMLCGGLFGSRINTTAAYSEDQPCGAFFGCGGSQFAVNLLAAVMVMIWSMGMGTIVFGAMRLAGILRISPEEESMGLDVSHHGGAAYDDGKNHDSSGFEK</sequence>
<dbReference type="SUPFAM" id="SSF111352">
    <property type="entry name" value="Ammonium transporter"/>
    <property type="match status" value="1"/>
</dbReference>
<comment type="similarity">
    <text evidence="2 8">Belongs to the ammonia transporter channel (TC 1.A.11.2) family.</text>
</comment>
<dbReference type="InterPro" id="IPR001905">
    <property type="entry name" value="Ammonium_transpt"/>
</dbReference>
<feature type="domain" description="Ammonium transporter AmtB-like" evidence="9">
    <location>
        <begin position="31"/>
        <end position="469"/>
    </location>
</feature>
<evidence type="ECO:0000256" key="2">
    <source>
        <dbReference type="ARBA" id="ARBA00005887"/>
    </source>
</evidence>
<dbReference type="AlphaFoldDB" id="A0A5B8MG94"/>
<dbReference type="PROSITE" id="PS01219">
    <property type="entry name" value="AMMONIUM_TRANSP"/>
    <property type="match status" value="1"/>
</dbReference>
<evidence type="ECO:0000256" key="7">
    <source>
        <dbReference type="ARBA" id="ARBA00023177"/>
    </source>
</evidence>
<organism evidence="10 11">
    <name type="scientific">Chloropicon primus</name>
    <dbReference type="NCBI Taxonomy" id="1764295"/>
    <lineage>
        <taxon>Eukaryota</taxon>
        <taxon>Viridiplantae</taxon>
        <taxon>Chlorophyta</taxon>
        <taxon>Chloropicophyceae</taxon>
        <taxon>Chloropicales</taxon>
        <taxon>Chloropicaceae</taxon>
        <taxon>Chloropicon</taxon>
    </lineage>
</organism>
<dbReference type="FunFam" id="1.10.3430.10:FF:000008">
    <property type="entry name" value="Ammonium transporter"/>
    <property type="match status" value="1"/>
</dbReference>
<evidence type="ECO:0000313" key="11">
    <source>
        <dbReference type="Proteomes" id="UP000316726"/>
    </source>
</evidence>
<feature type="transmembrane region" description="Helical" evidence="8">
    <location>
        <begin position="417"/>
        <end position="441"/>
    </location>
</feature>
<dbReference type="NCBIfam" id="TIGR00836">
    <property type="entry name" value="amt"/>
    <property type="match status" value="1"/>
</dbReference>
<evidence type="ECO:0000259" key="9">
    <source>
        <dbReference type="Pfam" id="PF00909"/>
    </source>
</evidence>
<feature type="transmembrane region" description="Helical" evidence="8">
    <location>
        <begin position="373"/>
        <end position="391"/>
    </location>
</feature>
<keyword evidence="11" id="KW-1185">Reference proteome</keyword>
<dbReference type="PANTHER" id="PTHR11730">
    <property type="entry name" value="AMMONIUM TRANSPORTER"/>
    <property type="match status" value="1"/>
</dbReference>
<evidence type="ECO:0000256" key="8">
    <source>
        <dbReference type="RuleBase" id="RU362002"/>
    </source>
</evidence>
<comment type="subcellular location">
    <subcellularLocation>
        <location evidence="8">Cell membrane</location>
        <topology evidence="8">Multi-pass membrane protein</topology>
    </subcellularLocation>
    <subcellularLocation>
        <location evidence="1">Membrane</location>
        <topology evidence="1">Multi-pass membrane protein</topology>
    </subcellularLocation>
</comment>
<dbReference type="PANTHER" id="PTHR11730:SF6">
    <property type="entry name" value="AMMONIUM TRANSPORTER"/>
    <property type="match status" value="1"/>
</dbReference>
<feature type="transmembrane region" description="Helical" evidence="8">
    <location>
        <begin position="290"/>
        <end position="310"/>
    </location>
</feature>
<dbReference type="GO" id="GO:0008519">
    <property type="term" value="F:ammonium channel activity"/>
    <property type="evidence" value="ECO:0007669"/>
    <property type="project" value="InterPro"/>
</dbReference>
<feature type="transmembrane region" description="Helical" evidence="8">
    <location>
        <begin position="317"/>
        <end position="338"/>
    </location>
</feature>
<keyword evidence="4 8" id="KW-0812">Transmembrane</keyword>
<dbReference type="GO" id="GO:0097272">
    <property type="term" value="P:ammonium homeostasis"/>
    <property type="evidence" value="ECO:0007669"/>
    <property type="project" value="TreeGrafter"/>
</dbReference>
<name>A0A5B8MG94_9CHLO</name>
<dbReference type="Pfam" id="PF00909">
    <property type="entry name" value="Ammonium_transp"/>
    <property type="match status" value="1"/>
</dbReference>